<proteinExistence type="inferred from homology"/>
<name>A0A813R387_ADIRI</name>
<protein>
    <recommendedName>
        <fullName evidence="5">Cyclin-like domain-containing protein</fullName>
    </recommendedName>
</protein>
<evidence type="ECO:0000313" key="6">
    <source>
        <dbReference type="EMBL" id="CAF0775917.1"/>
    </source>
</evidence>
<dbReference type="PROSITE" id="PS00292">
    <property type="entry name" value="CYCLINS"/>
    <property type="match status" value="1"/>
</dbReference>
<evidence type="ECO:0000256" key="4">
    <source>
        <dbReference type="RuleBase" id="RU000383"/>
    </source>
</evidence>
<dbReference type="SUPFAM" id="SSF47954">
    <property type="entry name" value="Cyclin-like"/>
    <property type="match status" value="1"/>
</dbReference>
<evidence type="ECO:0000259" key="5">
    <source>
        <dbReference type="SMART" id="SM00385"/>
    </source>
</evidence>
<keyword evidence="8" id="KW-1185">Reference proteome</keyword>
<dbReference type="Pfam" id="PF00134">
    <property type="entry name" value="Cyclin_N"/>
    <property type="match status" value="1"/>
</dbReference>
<dbReference type="Proteomes" id="UP000663828">
    <property type="component" value="Unassembled WGS sequence"/>
</dbReference>
<dbReference type="GO" id="GO:0051301">
    <property type="term" value="P:cell division"/>
    <property type="evidence" value="ECO:0007669"/>
    <property type="project" value="UniProtKB-KW"/>
</dbReference>
<comment type="similarity">
    <text evidence="4">Belongs to the cyclin family.</text>
</comment>
<gene>
    <name evidence="6" type="ORF">EDS130_LOCUS3572</name>
    <name evidence="7" type="ORF">XAT740_LOCUS46516</name>
</gene>
<evidence type="ECO:0000256" key="1">
    <source>
        <dbReference type="ARBA" id="ARBA00022618"/>
    </source>
</evidence>
<dbReference type="InterPro" id="IPR013763">
    <property type="entry name" value="Cyclin-like_dom"/>
</dbReference>
<dbReference type="EMBL" id="CAJNOJ010000009">
    <property type="protein sequence ID" value="CAF0775917.1"/>
    <property type="molecule type" value="Genomic_DNA"/>
</dbReference>
<comment type="caution">
    <text evidence="6">The sequence shown here is derived from an EMBL/GenBank/DDBJ whole genome shotgun (WGS) entry which is preliminary data.</text>
</comment>
<dbReference type="InterPro" id="IPR048258">
    <property type="entry name" value="Cyclins_cyclin-box"/>
</dbReference>
<dbReference type="Gene3D" id="1.10.472.10">
    <property type="entry name" value="Cyclin-like"/>
    <property type="match status" value="2"/>
</dbReference>
<feature type="domain" description="Cyclin-like" evidence="5">
    <location>
        <begin position="33"/>
        <end position="122"/>
    </location>
</feature>
<dbReference type="EMBL" id="CAJNOR010006264">
    <property type="protein sequence ID" value="CAF1590539.1"/>
    <property type="molecule type" value="Genomic_DNA"/>
</dbReference>
<dbReference type="SMART" id="SM00385">
    <property type="entry name" value="CYCLIN"/>
    <property type="match status" value="1"/>
</dbReference>
<evidence type="ECO:0000256" key="3">
    <source>
        <dbReference type="ARBA" id="ARBA00023306"/>
    </source>
</evidence>
<keyword evidence="3" id="KW-0131">Cell cycle</keyword>
<evidence type="ECO:0000313" key="8">
    <source>
        <dbReference type="Proteomes" id="UP000663828"/>
    </source>
</evidence>
<organism evidence="6 9">
    <name type="scientific">Adineta ricciae</name>
    <name type="common">Rotifer</name>
    <dbReference type="NCBI Taxonomy" id="249248"/>
    <lineage>
        <taxon>Eukaryota</taxon>
        <taxon>Metazoa</taxon>
        <taxon>Spiralia</taxon>
        <taxon>Gnathifera</taxon>
        <taxon>Rotifera</taxon>
        <taxon>Eurotatoria</taxon>
        <taxon>Bdelloidea</taxon>
        <taxon>Adinetida</taxon>
        <taxon>Adinetidae</taxon>
        <taxon>Adineta</taxon>
    </lineage>
</organism>
<reference evidence="6" key="1">
    <citation type="submission" date="2021-02" db="EMBL/GenBank/DDBJ databases">
        <authorList>
            <person name="Nowell W R."/>
        </authorList>
    </citation>
    <scope>NUCLEOTIDE SEQUENCE</scope>
</reference>
<evidence type="ECO:0000313" key="9">
    <source>
        <dbReference type="Proteomes" id="UP000663852"/>
    </source>
</evidence>
<dbReference type="AlphaFoldDB" id="A0A813R387"/>
<evidence type="ECO:0000313" key="7">
    <source>
        <dbReference type="EMBL" id="CAF1590539.1"/>
    </source>
</evidence>
<dbReference type="InterPro" id="IPR039361">
    <property type="entry name" value="Cyclin"/>
</dbReference>
<accession>A0A813R387</accession>
<dbReference type="OrthoDB" id="306099at2759"/>
<sequence>MEQQQLVTMLSMEKLFFSPKSVKSHPKRHLIANSLHKLCEDEKMSDDVFALTMNIFDRFVANHSLTNDNHYCELIALSCYNLAKKLRANILINKENEITSLIFQEKNYQEHEIFDAEQLIIETLDWDLSAVVSYDYIPFLLSYLLLPENDLIKLNLHVRTLLSLAICVINTLTILPSVLCCACIREAIKGLSILQLHPVDELILQNVHCNKADLIHTQCLIEQIFQSCLQAIRPSPPRRCLAPIDTSNKPNASPRVK</sequence>
<evidence type="ECO:0000256" key="2">
    <source>
        <dbReference type="ARBA" id="ARBA00023127"/>
    </source>
</evidence>
<dbReference type="InterPro" id="IPR036915">
    <property type="entry name" value="Cyclin-like_sf"/>
</dbReference>
<dbReference type="PANTHER" id="PTHR10177">
    <property type="entry name" value="CYCLINS"/>
    <property type="match status" value="1"/>
</dbReference>
<dbReference type="Proteomes" id="UP000663852">
    <property type="component" value="Unassembled WGS sequence"/>
</dbReference>
<keyword evidence="2 4" id="KW-0195">Cyclin</keyword>
<keyword evidence="1" id="KW-0132">Cell division</keyword>
<dbReference type="InterPro" id="IPR006671">
    <property type="entry name" value="Cyclin_N"/>
</dbReference>